<dbReference type="EMBL" id="SPUK01000011">
    <property type="protein sequence ID" value="TQV93621.1"/>
    <property type="molecule type" value="Genomic_DNA"/>
</dbReference>
<organism evidence="1 2">
    <name type="scientific">Cordyceps javanica</name>
    <dbReference type="NCBI Taxonomy" id="43265"/>
    <lineage>
        <taxon>Eukaryota</taxon>
        <taxon>Fungi</taxon>
        <taxon>Dikarya</taxon>
        <taxon>Ascomycota</taxon>
        <taxon>Pezizomycotina</taxon>
        <taxon>Sordariomycetes</taxon>
        <taxon>Hypocreomycetidae</taxon>
        <taxon>Hypocreales</taxon>
        <taxon>Cordycipitaceae</taxon>
        <taxon>Cordyceps</taxon>
    </lineage>
</organism>
<accession>A0A545UVZ1</accession>
<sequence length="108" mass="11749">MAAQTRNKVTSFPPLTMVPVLSGLPWRLCPWHHRATARLAYALLGSRLWVTPSMCSEANHAFELLVIISLPGAPQLESPTSGVVQMPLQSSHVCIKPPLPGAISWTIL</sequence>
<gene>
    <name evidence="1" type="ORF">IF1G_07353</name>
</gene>
<comment type="caution">
    <text evidence="1">The sequence shown here is derived from an EMBL/GenBank/DDBJ whole genome shotgun (WGS) entry which is preliminary data.</text>
</comment>
<evidence type="ECO:0000313" key="1">
    <source>
        <dbReference type="EMBL" id="TQV93621.1"/>
    </source>
</evidence>
<dbReference type="Proteomes" id="UP000315783">
    <property type="component" value="Unassembled WGS sequence"/>
</dbReference>
<dbReference type="AlphaFoldDB" id="A0A545UVZ1"/>
<keyword evidence="2" id="KW-1185">Reference proteome</keyword>
<evidence type="ECO:0000313" key="2">
    <source>
        <dbReference type="Proteomes" id="UP000315783"/>
    </source>
</evidence>
<reference evidence="1 2" key="1">
    <citation type="journal article" date="2019" name="Appl. Microbiol. Biotechnol.">
        <title>Genome sequence of Isaria javanica and comparative genome analysis insights into family S53 peptidase evolution in fungal entomopathogens.</title>
        <authorList>
            <person name="Lin R."/>
            <person name="Zhang X."/>
            <person name="Xin B."/>
            <person name="Zou M."/>
            <person name="Gao Y."/>
            <person name="Qin F."/>
            <person name="Hu Q."/>
            <person name="Xie B."/>
            <person name="Cheng X."/>
        </authorList>
    </citation>
    <scope>NUCLEOTIDE SEQUENCE [LARGE SCALE GENOMIC DNA]</scope>
    <source>
        <strain evidence="1 2">IJ1G</strain>
    </source>
</reference>
<protein>
    <submittedName>
        <fullName evidence="1">Uncharacterized protein</fullName>
    </submittedName>
</protein>
<proteinExistence type="predicted"/>
<name>A0A545UVZ1_9HYPO</name>